<keyword evidence="1" id="KW-0479">Metal-binding</keyword>
<keyword evidence="4" id="KW-1185">Reference proteome</keyword>
<keyword evidence="1" id="KW-0863">Zinc-finger</keyword>
<dbReference type="Pfam" id="PF00643">
    <property type="entry name" value="zf-B_box"/>
    <property type="match status" value="1"/>
</dbReference>
<evidence type="ECO:0000256" key="1">
    <source>
        <dbReference type="PROSITE-ProRule" id="PRU00024"/>
    </source>
</evidence>
<proteinExistence type="predicted"/>
<dbReference type="Gene3D" id="3.30.160.60">
    <property type="entry name" value="Classic Zinc Finger"/>
    <property type="match status" value="1"/>
</dbReference>
<keyword evidence="1" id="KW-0862">Zinc</keyword>
<dbReference type="InterPro" id="IPR000315">
    <property type="entry name" value="Znf_B-box"/>
</dbReference>
<organism evidence="3 4">
    <name type="scientific">Chionoecetes opilio</name>
    <name type="common">Atlantic snow crab</name>
    <name type="synonym">Cancer opilio</name>
    <dbReference type="NCBI Taxonomy" id="41210"/>
    <lineage>
        <taxon>Eukaryota</taxon>
        <taxon>Metazoa</taxon>
        <taxon>Ecdysozoa</taxon>
        <taxon>Arthropoda</taxon>
        <taxon>Crustacea</taxon>
        <taxon>Multicrustacea</taxon>
        <taxon>Malacostraca</taxon>
        <taxon>Eumalacostraca</taxon>
        <taxon>Eucarida</taxon>
        <taxon>Decapoda</taxon>
        <taxon>Pleocyemata</taxon>
        <taxon>Brachyura</taxon>
        <taxon>Eubrachyura</taxon>
        <taxon>Majoidea</taxon>
        <taxon>Majidae</taxon>
        <taxon>Chionoecetes</taxon>
    </lineage>
</organism>
<dbReference type="SUPFAM" id="SSF57845">
    <property type="entry name" value="B-box zinc-binding domain"/>
    <property type="match status" value="1"/>
</dbReference>
<dbReference type="GO" id="GO:0008270">
    <property type="term" value="F:zinc ion binding"/>
    <property type="evidence" value="ECO:0007669"/>
    <property type="project" value="UniProtKB-KW"/>
</dbReference>
<comment type="caution">
    <text evidence="3">The sequence shown here is derived from an EMBL/GenBank/DDBJ whole genome shotgun (WGS) entry which is preliminary data.</text>
</comment>
<gene>
    <name evidence="3" type="ORF">GWK47_013461</name>
</gene>
<dbReference type="SMART" id="SM00336">
    <property type="entry name" value="BBOX"/>
    <property type="match status" value="1"/>
</dbReference>
<accession>A0A8J5CLG4</accession>
<protein>
    <recommendedName>
        <fullName evidence="2">B box-type domain-containing protein</fullName>
    </recommendedName>
</protein>
<sequence length="430" mass="46549">MDAPGEVALPCGHQCLVEDLGVGVLTCPVCSVTHSVDLLDTKLLPPDLDLQESRPCPVHGDPIRMWCKDCMEPACGLCGFDNHPVQEHRVVRVTTYISGIRKDLLANSHRMLRQTSQGMVKNDAALQEYEGKLLEALEESKALHQLHGELRALIPEVESATGIRPLHRAEMALKRIQAKAWTVPAIHQSNLSHEGDADASCSEDLLSVRQPPGVRVGNATGRRARLRWDADRLLLCAMSGASPHPQPVLQLVAVDSLGAAAFPEVFLELSVDTEPLGIVYIKLWGHLRRAQNFMLLCLGTFGPSFVGSHLLPGTTPTESVGAGMYRDARGEMSALPLLTALEWGGQYQTPLSKGLLVATSTNQKSTKGPRRAEVDCLYAIITGDGAEGGISPCKFGWVSSGLQHVREATLHEAAGQVWISECGLVLPRRS</sequence>
<feature type="domain" description="B box-type" evidence="2">
    <location>
        <begin position="51"/>
        <end position="93"/>
    </location>
</feature>
<dbReference type="OrthoDB" id="6373207at2759"/>
<dbReference type="AlphaFoldDB" id="A0A8J5CLG4"/>
<dbReference type="Proteomes" id="UP000770661">
    <property type="component" value="Unassembled WGS sequence"/>
</dbReference>
<reference evidence="3" key="1">
    <citation type="submission" date="2020-07" db="EMBL/GenBank/DDBJ databases">
        <title>The High-quality genome of the commercially important snow crab, Chionoecetes opilio.</title>
        <authorList>
            <person name="Jeong J.-H."/>
            <person name="Ryu S."/>
        </authorList>
    </citation>
    <scope>NUCLEOTIDE SEQUENCE</scope>
    <source>
        <strain evidence="3">MADBK_172401_WGS</strain>
        <tissue evidence="3">Digestive gland</tissue>
    </source>
</reference>
<evidence type="ECO:0000313" key="3">
    <source>
        <dbReference type="EMBL" id="KAG0714784.1"/>
    </source>
</evidence>
<dbReference type="EMBL" id="JACEEZ010020240">
    <property type="protein sequence ID" value="KAG0714784.1"/>
    <property type="molecule type" value="Genomic_DNA"/>
</dbReference>
<evidence type="ECO:0000259" key="2">
    <source>
        <dbReference type="PROSITE" id="PS50119"/>
    </source>
</evidence>
<dbReference type="PROSITE" id="PS50119">
    <property type="entry name" value="ZF_BBOX"/>
    <property type="match status" value="1"/>
</dbReference>
<evidence type="ECO:0000313" key="4">
    <source>
        <dbReference type="Proteomes" id="UP000770661"/>
    </source>
</evidence>
<name>A0A8J5CLG4_CHIOP</name>